<dbReference type="EMBL" id="JAUTXU010000293">
    <property type="protein sequence ID" value="KAK3686985.1"/>
    <property type="molecule type" value="Genomic_DNA"/>
</dbReference>
<sequence>MGRPKKRQRTEEEEILERYHNGNGGAADGDGSGHRRRIRSSGDAAGWDSGRGAAPTDSGVEIGLGSDFDSPFTPGGGLQPWLQVENSGGGGEGGEAGHWNNTLALTEGAFPRPTPDNSSSDNSPPQLILPPELQNQHQTQPHNRDMSTSLLLDPSLTANGTNIGQPPSLLPSCACLSTMYLTLSTLQSMDPAFTFPFALHPLREAMQTASDILACPECPQRFISAIQNTQLMGTLLMSIADRFSKSLEAITTESLRSSEEKKFRLADLNTSTSHLHTAGLGCAAAFSITLSPAEWRALAKKVVRAEVFGPACCPYFMGIVDQMERRQEFWHDRPVPEDFPRDRATGELIGGRNLPKEDHICLKFVSYARKLVGGMDWS</sequence>
<keyword evidence="2" id="KW-1185">Reference proteome</keyword>
<reference evidence="1" key="1">
    <citation type="submission" date="2023-07" db="EMBL/GenBank/DDBJ databases">
        <title>Black Yeasts Isolated from many extreme environments.</title>
        <authorList>
            <person name="Coleine C."/>
            <person name="Stajich J.E."/>
            <person name="Selbmann L."/>
        </authorList>
    </citation>
    <scope>NUCLEOTIDE SEQUENCE</scope>
    <source>
        <strain evidence="1">CCFEE 5714</strain>
    </source>
</reference>
<organism evidence="1 2">
    <name type="scientific">Vermiconidia calcicola</name>
    <dbReference type="NCBI Taxonomy" id="1690605"/>
    <lineage>
        <taxon>Eukaryota</taxon>
        <taxon>Fungi</taxon>
        <taxon>Dikarya</taxon>
        <taxon>Ascomycota</taxon>
        <taxon>Pezizomycotina</taxon>
        <taxon>Dothideomycetes</taxon>
        <taxon>Dothideomycetidae</taxon>
        <taxon>Mycosphaerellales</taxon>
        <taxon>Extremaceae</taxon>
        <taxon>Vermiconidia</taxon>
    </lineage>
</organism>
<name>A0ACC3MEI3_9PEZI</name>
<dbReference type="Proteomes" id="UP001281147">
    <property type="component" value="Unassembled WGS sequence"/>
</dbReference>
<comment type="caution">
    <text evidence="1">The sequence shown here is derived from an EMBL/GenBank/DDBJ whole genome shotgun (WGS) entry which is preliminary data.</text>
</comment>
<evidence type="ECO:0000313" key="1">
    <source>
        <dbReference type="EMBL" id="KAK3686985.1"/>
    </source>
</evidence>
<gene>
    <name evidence="1" type="ORF">LTR37_019287</name>
</gene>
<accession>A0ACC3MEI3</accession>
<protein>
    <submittedName>
        <fullName evidence="1">Uncharacterized protein</fullName>
    </submittedName>
</protein>
<evidence type="ECO:0000313" key="2">
    <source>
        <dbReference type="Proteomes" id="UP001281147"/>
    </source>
</evidence>
<proteinExistence type="predicted"/>